<feature type="transmembrane region" description="Helical" evidence="1">
    <location>
        <begin position="234"/>
        <end position="267"/>
    </location>
</feature>
<keyword evidence="3" id="KW-1185">Reference proteome</keyword>
<dbReference type="Proteomes" id="UP000552615">
    <property type="component" value="Unassembled WGS sequence"/>
</dbReference>
<feature type="transmembrane region" description="Helical" evidence="1">
    <location>
        <begin position="63"/>
        <end position="81"/>
    </location>
</feature>
<keyword evidence="1" id="KW-0472">Membrane</keyword>
<accession>A0A7Y0A583</accession>
<dbReference type="InterPro" id="IPR029468">
    <property type="entry name" value="O-ag_pol_Wzy"/>
</dbReference>
<reference evidence="2 3" key="1">
    <citation type="submission" date="2020-04" db="EMBL/GenBank/DDBJ databases">
        <title>Chryseobacterium sp. RJ-7-14 sp. nov., isolated from Jeju soil.</title>
        <authorList>
            <person name="Dahal R.H."/>
            <person name="Chaudhary D.K."/>
        </authorList>
    </citation>
    <scope>NUCLEOTIDE SEQUENCE [LARGE SCALE GENOMIC DNA]</scope>
    <source>
        <strain evidence="2 3">RJ-7-14</strain>
    </source>
</reference>
<feature type="transmembrane region" description="Helical" evidence="1">
    <location>
        <begin position="380"/>
        <end position="399"/>
    </location>
</feature>
<dbReference type="NCBIfam" id="TIGR04370">
    <property type="entry name" value="glyco_rpt_poly"/>
    <property type="match status" value="1"/>
</dbReference>
<dbReference type="EMBL" id="JABBGF010000001">
    <property type="protein sequence ID" value="NML56925.1"/>
    <property type="molecule type" value="Genomic_DNA"/>
</dbReference>
<feature type="transmembrane region" description="Helical" evidence="1">
    <location>
        <begin position="208"/>
        <end position="228"/>
    </location>
</feature>
<feature type="transmembrane region" description="Helical" evidence="1">
    <location>
        <begin position="176"/>
        <end position="196"/>
    </location>
</feature>
<evidence type="ECO:0000313" key="3">
    <source>
        <dbReference type="Proteomes" id="UP000552615"/>
    </source>
</evidence>
<gene>
    <name evidence="2" type="ORF">HHL20_06170</name>
</gene>
<evidence type="ECO:0000256" key="1">
    <source>
        <dbReference type="SAM" id="Phobius"/>
    </source>
</evidence>
<feature type="transmembrane region" description="Helical" evidence="1">
    <location>
        <begin position="143"/>
        <end position="164"/>
    </location>
</feature>
<feature type="transmembrane region" description="Helical" evidence="1">
    <location>
        <begin position="319"/>
        <end position="343"/>
    </location>
</feature>
<keyword evidence="1" id="KW-0812">Transmembrane</keyword>
<sequence>MKYKRLLIYLIFSSLLLGLFIPKLKSPINTTENFFFSIVSFISIVVYLFTFRKLYTTWVRFETLFLIGFIIVHFQIPFFYSLNIQPSNPYYVWLNKHVVNFATWLSAFSIHLWMIGSVIATIKSAKSKKELNSSKNKYNIMKLDYILLFSFLGFFGLAGGSLLQGSHDGMGSWGEGASYFMILLRVSLYFRIFIFFKTLRKITLPNIISGNIIFLCTLLLYIITFLFVGDRGPFMQILIVIALCFGVFVKRISLGSLLLLIITGALLLSIIGLGRSSEDANIFEVGFSKYQNSKSNPTEELATSVRIMYRALSNFPNNYSYLFGLQFIIGILGIIPFASGFFISTFNIPVELTASSRLFTFIGQGRNSTYGEGTEIISDIYINFGIFGVFFFMFLYGYLTSKISFNALKKHSDKFFLILIVLSSTAIYINRAQFLSPVKDIVYILLIFQIVKIKSKKQAKLTS</sequence>
<feature type="transmembrane region" description="Helical" evidence="1">
    <location>
        <begin position="101"/>
        <end position="122"/>
    </location>
</feature>
<feature type="transmembrane region" description="Helical" evidence="1">
    <location>
        <begin position="34"/>
        <end position="51"/>
    </location>
</feature>
<protein>
    <submittedName>
        <fullName evidence="2">Oligosaccharide repeat unit polymerase</fullName>
    </submittedName>
</protein>
<dbReference type="AlphaFoldDB" id="A0A7Y0A583"/>
<keyword evidence="1" id="KW-1133">Transmembrane helix</keyword>
<dbReference type="Pfam" id="PF14296">
    <property type="entry name" value="O-ag_pol_Wzy"/>
    <property type="match status" value="1"/>
</dbReference>
<dbReference type="RefSeq" id="WP_169230285.1">
    <property type="nucleotide sequence ID" value="NZ_JABBGF010000001.1"/>
</dbReference>
<feature type="transmembrane region" description="Helical" evidence="1">
    <location>
        <begin position="7"/>
        <end position="22"/>
    </location>
</feature>
<comment type="caution">
    <text evidence="2">The sequence shown here is derived from an EMBL/GenBank/DDBJ whole genome shotgun (WGS) entry which is preliminary data.</text>
</comment>
<feature type="transmembrane region" description="Helical" evidence="1">
    <location>
        <begin position="411"/>
        <end position="428"/>
    </location>
</feature>
<proteinExistence type="predicted"/>
<organism evidence="2 3">
    <name type="scientific">Chryseobacterium cheonjiense</name>
    <dbReference type="NCBI Taxonomy" id="2728845"/>
    <lineage>
        <taxon>Bacteria</taxon>
        <taxon>Pseudomonadati</taxon>
        <taxon>Bacteroidota</taxon>
        <taxon>Flavobacteriia</taxon>
        <taxon>Flavobacteriales</taxon>
        <taxon>Weeksellaceae</taxon>
        <taxon>Chryseobacterium group</taxon>
        <taxon>Chryseobacterium</taxon>
    </lineage>
</organism>
<name>A0A7Y0A583_9FLAO</name>
<evidence type="ECO:0000313" key="2">
    <source>
        <dbReference type="EMBL" id="NML56925.1"/>
    </source>
</evidence>